<organism evidence="1 2">
    <name type="scientific">Coleofasciculus chthonoplastes PCC 7420</name>
    <dbReference type="NCBI Taxonomy" id="118168"/>
    <lineage>
        <taxon>Bacteria</taxon>
        <taxon>Bacillati</taxon>
        <taxon>Cyanobacteriota</taxon>
        <taxon>Cyanophyceae</taxon>
        <taxon>Coleofasciculales</taxon>
        <taxon>Coleofasciculaceae</taxon>
        <taxon>Coleofasciculus</taxon>
    </lineage>
</organism>
<dbReference type="Pfam" id="PF01947">
    <property type="entry name" value="Rv2949c-like"/>
    <property type="match status" value="1"/>
</dbReference>
<sequence length="193" mass="22453">MSQVIANEHLMRDDLQQSLERHHINPATLSTFQRILLTTDGTLTDILEAYLFEQIQVVKISQNLIPIPKSLPIMELVEGTDVIDRRILLQGRISRKNYIYAESILVPERLDDNFRHELFKTKTPIGKIWLEQKVETFKEILDSAKEPAQDLAKYFTIEPSDNLLSRTYRVFTNGKPVMMITEKFPESYFINSV</sequence>
<protein>
    <submittedName>
        <fullName evidence="1">Uncharacterized protein</fullName>
    </submittedName>
</protein>
<evidence type="ECO:0000313" key="1">
    <source>
        <dbReference type="EMBL" id="EDX77332.1"/>
    </source>
</evidence>
<dbReference type="InterPro" id="IPR028978">
    <property type="entry name" value="Chorismate_lyase_/UTRA_dom_sf"/>
</dbReference>
<dbReference type="RefSeq" id="WP_006099444.1">
    <property type="nucleotide sequence ID" value="NZ_DS989844.1"/>
</dbReference>
<dbReference type="Proteomes" id="UP000003835">
    <property type="component" value="Unassembled WGS sequence"/>
</dbReference>
<accession>B4VLC8</accession>
<dbReference type="HOGENOM" id="CLU_107938_0_0_3"/>
<dbReference type="SUPFAM" id="SSF64288">
    <property type="entry name" value="Chorismate lyase-like"/>
    <property type="match status" value="1"/>
</dbReference>
<reference evidence="1 2" key="1">
    <citation type="submission" date="2008-07" db="EMBL/GenBank/DDBJ databases">
        <authorList>
            <person name="Tandeau de Marsac N."/>
            <person name="Ferriera S."/>
            <person name="Johnson J."/>
            <person name="Kravitz S."/>
            <person name="Beeson K."/>
            <person name="Sutton G."/>
            <person name="Rogers Y.-H."/>
            <person name="Friedman R."/>
            <person name="Frazier M."/>
            <person name="Venter J.C."/>
        </authorList>
    </citation>
    <scope>NUCLEOTIDE SEQUENCE [LARGE SCALE GENOMIC DNA]</scope>
    <source>
        <strain evidence="1 2">PCC 7420</strain>
    </source>
</reference>
<name>B4VLC8_9CYAN</name>
<gene>
    <name evidence="1" type="ORF">MC7420_469</name>
</gene>
<dbReference type="Gene3D" id="3.40.1410.10">
    <property type="entry name" value="Chorismate lyase-like"/>
    <property type="match status" value="1"/>
</dbReference>
<dbReference type="AlphaFoldDB" id="B4VLC8"/>
<dbReference type="eggNOG" id="COG3161">
    <property type="taxonomic scope" value="Bacteria"/>
</dbReference>
<proteinExistence type="predicted"/>
<dbReference type="InterPro" id="IPR002800">
    <property type="entry name" value="Rv2949c-like"/>
</dbReference>
<evidence type="ECO:0000313" key="2">
    <source>
        <dbReference type="Proteomes" id="UP000003835"/>
    </source>
</evidence>
<keyword evidence="2" id="KW-1185">Reference proteome</keyword>
<dbReference type="STRING" id="118168.MC7420_469"/>
<dbReference type="EMBL" id="DS989844">
    <property type="protein sequence ID" value="EDX77332.1"/>
    <property type="molecule type" value="Genomic_DNA"/>
</dbReference>